<keyword evidence="4" id="KW-1185">Reference proteome</keyword>
<evidence type="ECO:0000313" key="3">
    <source>
        <dbReference type="EMBL" id="CAG8653556.1"/>
    </source>
</evidence>
<gene>
    <name evidence="3" type="ORF">DERYTH_LOCUS10316</name>
</gene>
<dbReference type="EMBL" id="CAJVPY010005958">
    <property type="protein sequence ID" value="CAG8653556.1"/>
    <property type="molecule type" value="Genomic_DNA"/>
</dbReference>
<dbReference type="Proteomes" id="UP000789405">
    <property type="component" value="Unassembled WGS sequence"/>
</dbReference>
<keyword evidence="2" id="KW-0732">Signal</keyword>
<feature type="compositionally biased region" description="Low complexity" evidence="1">
    <location>
        <begin position="28"/>
        <end position="42"/>
    </location>
</feature>
<evidence type="ECO:0000313" key="4">
    <source>
        <dbReference type="Proteomes" id="UP000789405"/>
    </source>
</evidence>
<sequence>MKISFIVLLCIALFASTFVLALPAPRPQTGSSSSSGSKKTQSNFTPSTSQGEAWHPASQINVTAPTLNQCFKQNSDITVTWTTSLTTDKVLVKILSYSNPSFSLGLDPNNVVAASAGQFTIKTTSDWPIGSYMAMVQLVSDEEVYGTSGGFQICNTTQSTKKITSYN</sequence>
<protein>
    <submittedName>
        <fullName evidence="3">10045_t:CDS:1</fullName>
    </submittedName>
</protein>
<evidence type="ECO:0000256" key="2">
    <source>
        <dbReference type="SAM" id="SignalP"/>
    </source>
</evidence>
<feature type="chain" id="PRO_5040290986" evidence="2">
    <location>
        <begin position="22"/>
        <end position="167"/>
    </location>
</feature>
<accession>A0A9N9E024</accession>
<dbReference type="AlphaFoldDB" id="A0A9N9E024"/>
<evidence type="ECO:0000256" key="1">
    <source>
        <dbReference type="SAM" id="MobiDB-lite"/>
    </source>
</evidence>
<dbReference type="OrthoDB" id="2417893at2759"/>
<proteinExistence type="predicted"/>
<reference evidence="3" key="1">
    <citation type="submission" date="2021-06" db="EMBL/GenBank/DDBJ databases">
        <authorList>
            <person name="Kallberg Y."/>
            <person name="Tangrot J."/>
            <person name="Rosling A."/>
        </authorList>
    </citation>
    <scope>NUCLEOTIDE SEQUENCE</scope>
    <source>
        <strain evidence="3">MA453B</strain>
    </source>
</reference>
<feature type="signal peptide" evidence="2">
    <location>
        <begin position="1"/>
        <end position="21"/>
    </location>
</feature>
<name>A0A9N9E024_9GLOM</name>
<comment type="caution">
    <text evidence="3">The sequence shown here is derived from an EMBL/GenBank/DDBJ whole genome shotgun (WGS) entry which is preliminary data.</text>
</comment>
<organism evidence="3 4">
    <name type="scientific">Dentiscutata erythropus</name>
    <dbReference type="NCBI Taxonomy" id="1348616"/>
    <lineage>
        <taxon>Eukaryota</taxon>
        <taxon>Fungi</taxon>
        <taxon>Fungi incertae sedis</taxon>
        <taxon>Mucoromycota</taxon>
        <taxon>Glomeromycotina</taxon>
        <taxon>Glomeromycetes</taxon>
        <taxon>Diversisporales</taxon>
        <taxon>Gigasporaceae</taxon>
        <taxon>Dentiscutata</taxon>
    </lineage>
</organism>
<feature type="region of interest" description="Disordered" evidence="1">
    <location>
        <begin position="27"/>
        <end position="52"/>
    </location>
</feature>